<dbReference type="EMBL" id="BK016088">
    <property type="protein sequence ID" value="DAF93860.1"/>
    <property type="molecule type" value="Genomic_DNA"/>
</dbReference>
<protein>
    <submittedName>
        <fullName evidence="1">Minor structural protein</fullName>
    </submittedName>
</protein>
<name>A0A8S5UHE7_9CAUD</name>
<evidence type="ECO:0000313" key="1">
    <source>
        <dbReference type="EMBL" id="DAF93860.1"/>
    </source>
</evidence>
<sequence length="599" mass="63082">MANQTKASSMLTIMDVSDIKLSTYISANYPTTQIYDSNAGTYAPSWTNLKITPVIFVNDKAVSLTDSSLNITYKRQDGNSTEAALTAGETAASGILTVNQNKLASASSGIITYICYIVYTDPNSKVSVNAKNTLTFSLVKQGGNAHTVSIDGEQLFKYDKNSTLSGPSQITLTASVQNVTIAKWQYKKADGAWADYPTTSDNANITSGSLVVKPSHAVFFNNVATIKVTTSDNNCYDVHSITKLYDGATGAAGASAVNVIMQNEAEVFPCTNGGLVSPARTVTSAITAYKGTTAITPTVTLPTAPSGMTITQATSGNTVTVTMTAANNATLGNAATMSGTLDFTISAGGISGIKKAFSWSKSPKGNTGAAGADAIIFDCTFTSGNVIMNGEGSCPIGTIFYKGATQITSGITYKWSKFVNSTWSDITGATSSSFTATPDHVTSATTFRCAATYSGKTYYAYATVIDKSDPYSCELFSTVGLQLKNSDGVGAIYCKVWQNGVEVDPLKTTTFSQTAPSSPANGDFYYKIDKAAKTVTLMKYNGTAWAAATGSDLPQFTYNWSTIDKLGNILDTPTTWSGKAVYIDGSLVDEKLSVIVEVE</sequence>
<reference evidence="1" key="1">
    <citation type="journal article" date="2021" name="Proc. Natl. Acad. Sci. U.S.A.">
        <title>A Catalog of Tens of Thousands of Viruses from Human Metagenomes Reveals Hidden Associations with Chronic Diseases.</title>
        <authorList>
            <person name="Tisza M.J."/>
            <person name="Buck C.B."/>
        </authorList>
    </citation>
    <scope>NUCLEOTIDE SEQUENCE</scope>
    <source>
        <strain evidence="1">CtZd434</strain>
    </source>
</reference>
<proteinExistence type="predicted"/>
<accession>A0A8S5UHE7</accession>
<organism evidence="1">
    <name type="scientific">Siphoviridae sp. ctZd434</name>
    <dbReference type="NCBI Taxonomy" id="2825559"/>
    <lineage>
        <taxon>Viruses</taxon>
        <taxon>Duplodnaviria</taxon>
        <taxon>Heunggongvirae</taxon>
        <taxon>Uroviricota</taxon>
        <taxon>Caudoviricetes</taxon>
    </lineage>
</organism>